<evidence type="ECO:0000313" key="6">
    <source>
        <dbReference type="EMBL" id="VDC42810.1"/>
    </source>
</evidence>
<evidence type="ECO:0000256" key="1">
    <source>
        <dbReference type="ARBA" id="ARBA00023015"/>
    </source>
</evidence>
<dbReference type="Pfam" id="PF00356">
    <property type="entry name" value="LacI"/>
    <property type="match status" value="1"/>
</dbReference>
<reference evidence="6 7" key="1">
    <citation type="submission" date="2018-10" db="EMBL/GenBank/DDBJ databases">
        <authorList>
            <consortium name="Molecular Microbiology and Infection Unit (UMMI)"/>
            <person name="Machado M."/>
        </authorList>
    </citation>
    <scope>NUCLEOTIDE SEQUENCE [LARGE SCALE GENOMIC DNA]</scope>
    <source>
        <strain evidence="6">FMV2238.02</strain>
    </source>
</reference>
<dbReference type="CDD" id="cd01392">
    <property type="entry name" value="HTH_LacI"/>
    <property type="match status" value="1"/>
</dbReference>
<evidence type="ECO:0000259" key="4">
    <source>
        <dbReference type="PROSITE" id="PS50932"/>
    </source>
</evidence>
<dbReference type="GO" id="GO:0003700">
    <property type="term" value="F:DNA-binding transcription factor activity"/>
    <property type="evidence" value="ECO:0007669"/>
    <property type="project" value="TreeGrafter"/>
</dbReference>
<evidence type="ECO:0000259" key="5">
    <source>
        <dbReference type="PROSITE" id="PS50943"/>
    </source>
</evidence>
<keyword evidence="2" id="KW-0238">DNA-binding</keyword>
<evidence type="ECO:0000313" key="7">
    <source>
        <dbReference type="Proteomes" id="UP000280759"/>
    </source>
</evidence>
<proteinExistence type="predicted"/>
<dbReference type="SUPFAM" id="SSF47413">
    <property type="entry name" value="lambda repressor-like DNA-binding domains"/>
    <property type="match status" value="1"/>
</dbReference>
<dbReference type="Gene3D" id="3.40.50.2300">
    <property type="match status" value="2"/>
</dbReference>
<name>A0A3P5XZL6_STRCB</name>
<dbReference type="EMBL" id="UXEP01000016">
    <property type="protein sequence ID" value="VDC42810.1"/>
    <property type="molecule type" value="Genomic_DNA"/>
</dbReference>
<dbReference type="InterPro" id="IPR010982">
    <property type="entry name" value="Lambda_DNA-bd_dom_sf"/>
</dbReference>
<dbReference type="Proteomes" id="UP000280759">
    <property type="component" value="Unassembled WGS sequence"/>
</dbReference>
<dbReference type="PROSITE" id="PS50943">
    <property type="entry name" value="HTH_CROC1"/>
    <property type="match status" value="1"/>
</dbReference>
<dbReference type="InterPro" id="IPR000843">
    <property type="entry name" value="HTH_LacI"/>
</dbReference>
<keyword evidence="7" id="KW-1185">Reference proteome</keyword>
<dbReference type="InterPro" id="IPR001387">
    <property type="entry name" value="Cro/C1-type_HTH"/>
</dbReference>
<dbReference type="PROSITE" id="PS50932">
    <property type="entry name" value="HTH_LACI_2"/>
    <property type="match status" value="1"/>
</dbReference>
<dbReference type="AlphaFoldDB" id="A0A3P5XZL6"/>
<protein>
    <submittedName>
        <fullName evidence="6">Catabolite control protein B</fullName>
    </submittedName>
</protein>
<sequence>MTSIRDIAKLAGVAPSTVSRYLNQSDYVSQETSQIIAAVIQQLDYSPNMTARQLSTGKTNRIGIIVPHTKHPYFIDIFRGLMEAALESQYQLLFLPSDYKQEIERDYLEQLKGKAFDSLIFTSRKIPLKLVESYADYGQIVLLEHCTSKKISSVSIDRHQGLEELFQWLAGYNVGKCALLFSRNKVTSSTFKATLSAFKANLGNQHPYESFGQVSTYEEAYQLAATLSQDTSFDAIVANGDDVAAGILTYYQEHQLQLPLVVSQDKQLSGQLLHLPSIDNNRFQLGKHAFSLATGTGVAHLTLPSQFFKNR</sequence>
<dbReference type="PANTHER" id="PTHR30146:SF105">
    <property type="entry name" value="CATABOLITE CONTROL PROTEIN B"/>
    <property type="match status" value="1"/>
</dbReference>
<dbReference type="SMART" id="SM00354">
    <property type="entry name" value="HTH_LACI"/>
    <property type="match status" value="1"/>
</dbReference>
<dbReference type="GO" id="GO:0000976">
    <property type="term" value="F:transcription cis-regulatory region binding"/>
    <property type="evidence" value="ECO:0007669"/>
    <property type="project" value="TreeGrafter"/>
</dbReference>
<dbReference type="RefSeq" id="WP_125074369.1">
    <property type="nucleotide sequence ID" value="NZ_CP053792.1"/>
</dbReference>
<dbReference type="Pfam" id="PF00532">
    <property type="entry name" value="Peripla_BP_1"/>
    <property type="match status" value="1"/>
</dbReference>
<gene>
    <name evidence="6" type="primary">ccpB</name>
    <name evidence="6" type="ORF">FMV2238Y02_12820</name>
</gene>
<keyword evidence="3" id="KW-0804">Transcription</keyword>
<feature type="domain" description="HTH cro/C1-type" evidence="5">
    <location>
        <begin position="3"/>
        <end position="46"/>
    </location>
</feature>
<feature type="domain" description="HTH lacI-type" evidence="4">
    <location>
        <begin position="2"/>
        <end position="56"/>
    </location>
</feature>
<evidence type="ECO:0000256" key="2">
    <source>
        <dbReference type="ARBA" id="ARBA00023125"/>
    </source>
</evidence>
<dbReference type="SUPFAM" id="SSF53822">
    <property type="entry name" value="Periplasmic binding protein-like I"/>
    <property type="match status" value="1"/>
</dbReference>
<dbReference type="PANTHER" id="PTHR30146">
    <property type="entry name" value="LACI-RELATED TRANSCRIPTIONAL REPRESSOR"/>
    <property type="match status" value="1"/>
</dbReference>
<accession>A0A3P5XZL6</accession>
<keyword evidence="1" id="KW-0805">Transcription regulation</keyword>
<dbReference type="InterPro" id="IPR001761">
    <property type="entry name" value="Peripla_BP/Lac1_sug-bd_dom"/>
</dbReference>
<evidence type="ECO:0000256" key="3">
    <source>
        <dbReference type="ARBA" id="ARBA00023163"/>
    </source>
</evidence>
<organism evidence="6 7">
    <name type="scientific">Streptococcus canis</name>
    <dbReference type="NCBI Taxonomy" id="1329"/>
    <lineage>
        <taxon>Bacteria</taxon>
        <taxon>Bacillati</taxon>
        <taxon>Bacillota</taxon>
        <taxon>Bacilli</taxon>
        <taxon>Lactobacillales</taxon>
        <taxon>Streptococcaceae</taxon>
        <taxon>Streptococcus</taxon>
    </lineage>
</organism>
<dbReference type="InterPro" id="IPR028082">
    <property type="entry name" value="Peripla_BP_I"/>
</dbReference>
<dbReference type="Gene3D" id="1.10.260.40">
    <property type="entry name" value="lambda repressor-like DNA-binding domains"/>
    <property type="match status" value="1"/>
</dbReference>
<dbReference type="CDD" id="cd06286">
    <property type="entry name" value="PBP1_CcpB-like"/>
    <property type="match status" value="1"/>
</dbReference>